<sequence length="308" mass="32036">MRSPDPIRLSRYRRGAGPPLVLIHGIGSRWQVWQPVLDELTRHRDVIALDLPGFGASPPWPDPGPGVRPGSVDHLADRVAAFLDSLGVSAYAVAGNSLGGGVALELGRRGAARAVAAFSPIGFWGPLGRHWCQLVVGGARSAATTLRPALPRAFAHRAGRVALCGVFYGHPGRLTPAECASSAAALAGAPGFAAARAAFGDWQLHATSEPDGGPHLDAPADPLAPNRDAVADPDRAGQPGRHRGPGALAAIPVMIAWGTRDLVLPYRSQARRARAALPAARHVALPGCGHLPFADAPETCARLLIETC</sequence>
<keyword evidence="5" id="KW-1185">Reference proteome</keyword>
<dbReference type="GO" id="GO:0016787">
    <property type="term" value="F:hydrolase activity"/>
    <property type="evidence" value="ECO:0007669"/>
    <property type="project" value="UniProtKB-KW"/>
</dbReference>
<dbReference type="PANTHER" id="PTHR43798">
    <property type="entry name" value="MONOACYLGLYCEROL LIPASE"/>
    <property type="match status" value="1"/>
</dbReference>
<protein>
    <submittedName>
        <fullName evidence="4">Pimeloyl-ACP methyl ester carboxylesterase</fullName>
    </submittedName>
</protein>
<evidence type="ECO:0000256" key="2">
    <source>
        <dbReference type="SAM" id="MobiDB-lite"/>
    </source>
</evidence>
<accession>A0A1C5I9M3</accession>
<organism evidence="4 5">
    <name type="scientific">Micromonospora halophytica</name>
    <dbReference type="NCBI Taxonomy" id="47864"/>
    <lineage>
        <taxon>Bacteria</taxon>
        <taxon>Bacillati</taxon>
        <taxon>Actinomycetota</taxon>
        <taxon>Actinomycetes</taxon>
        <taxon>Micromonosporales</taxon>
        <taxon>Micromonosporaceae</taxon>
        <taxon>Micromonospora</taxon>
    </lineage>
</organism>
<name>A0A1C5I9M3_9ACTN</name>
<dbReference type="STRING" id="47864.GA0070560_109101"/>
<dbReference type="Gene3D" id="3.40.50.1820">
    <property type="entry name" value="alpha/beta hydrolase"/>
    <property type="match status" value="1"/>
</dbReference>
<keyword evidence="1" id="KW-0378">Hydrolase</keyword>
<evidence type="ECO:0000259" key="3">
    <source>
        <dbReference type="Pfam" id="PF00561"/>
    </source>
</evidence>
<dbReference type="AlphaFoldDB" id="A0A1C5I9M3"/>
<evidence type="ECO:0000256" key="1">
    <source>
        <dbReference type="ARBA" id="ARBA00022801"/>
    </source>
</evidence>
<dbReference type="PANTHER" id="PTHR43798:SF31">
    <property type="entry name" value="AB HYDROLASE SUPERFAMILY PROTEIN YCLE"/>
    <property type="match status" value="1"/>
</dbReference>
<dbReference type="EMBL" id="FMDN01000009">
    <property type="protein sequence ID" value="SCG55120.1"/>
    <property type="molecule type" value="Genomic_DNA"/>
</dbReference>
<dbReference type="Proteomes" id="UP000199408">
    <property type="component" value="Unassembled WGS sequence"/>
</dbReference>
<feature type="domain" description="AB hydrolase-1" evidence="3">
    <location>
        <begin position="18"/>
        <end position="106"/>
    </location>
</feature>
<evidence type="ECO:0000313" key="5">
    <source>
        <dbReference type="Proteomes" id="UP000199408"/>
    </source>
</evidence>
<reference evidence="5" key="1">
    <citation type="submission" date="2016-06" db="EMBL/GenBank/DDBJ databases">
        <authorList>
            <person name="Varghese N."/>
        </authorList>
    </citation>
    <scope>NUCLEOTIDE SEQUENCE [LARGE SCALE GENOMIC DNA]</scope>
    <source>
        <strain evidence="5">DSM 43171</strain>
    </source>
</reference>
<feature type="compositionally biased region" description="Low complexity" evidence="2">
    <location>
        <begin position="216"/>
        <end position="225"/>
    </location>
</feature>
<dbReference type="InterPro" id="IPR029058">
    <property type="entry name" value="AB_hydrolase_fold"/>
</dbReference>
<dbReference type="InterPro" id="IPR000073">
    <property type="entry name" value="AB_hydrolase_1"/>
</dbReference>
<feature type="region of interest" description="Disordered" evidence="2">
    <location>
        <begin position="206"/>
        <end position="245"/>
    </location>
</feature>
<dbReference type="InterPro" id="IPR050266">
    <property type="entry name" value="AB_hydrolase_sf"/>
</dbReference>
<dbReference type="PRINTS" id="PR00111">
    <property type="entry name" value="ABHYDROLASE"/>
</dbReference>
<dbReference type="Pfam" id="PF00561">
    <property type="entry name" value="Abhydrolase_1"/>
    <property type="match status" value="1"/>
</dbReference>
<dbReference type="GO" id="GO:0016020">
    <property type="term" value="C:membrane"/>
    <property type="evidence" value="ECO:0007669"/>
    <property type="project" value="TreeGrafter"/>
</dbReference>
<dbReference type="SUPFAM" id="SSF53474">
    <property type="entry name" value="alpha/beta-Hydrolases"/>
    <property type="match status" value="1"/>
</dbReference>
<dbReference type="RefSeq" id="WP_245675525.1">
    <property type="nucleotide sequence ID" value="NZ_FMDN01000009.1"/>
</dbReference>
<evidence type="ECO:0000313" key="4">
    <source>
        <dbReference type="EMBL" id="SCG55120.1"/>
    </source>
</evidence>
<proteinExistence type="predicted"/>
<gene>
    <name evidence="4" type="ORF">GA0070560_109101</name>
</gene>